<evidence type="ECO:0000313" key="11">
    <source>
        <dbReference type="Proteomes" id="UP000216101"/>
    </source>
</evidence>
<dbReference type="EMBL" id="NHNI01000001">
    <property type="protein sequence ID" value="OZY85587.1"/>
    <property type="molecule type" value="Genomic_DNA"/>
</dbReference>
<comment type="caution">
    <text evidence="10">The sequence shown here is derived from an EMBL/GenBank/DDBJ whole genome shotgun (WGS) entry which is preliminary data.</text>
</comment>
<dbReference type="Pfam" id="PF19300">
    <property type="entry name" value="BPD_transp_1_N"/>
    <property type="match status" value="1"/>
</dbReference>
<feature type="transmembrane region" description="Helical" evidence="8">
    <location>
        <begin position="133"/>
        <end position="160"/>
    </location>
</feature>
<evidence type="ECO:0000256" key="1">
    <source>
        <dbReference type="ARBA" id="ARBA00004651"/>
    </source>
</evidence>
<dbReference type="PANTHER" id="PTHR43163">
    <property type="entry name" value="DIPEPTIDE TRANSPORT SYSTEM PERMEASE PROTEIN DPPB-RELATED"/>
    <property type="match status" value="1"/>
</dbReference>
<evidence type="ECO:0000256" key="3">
    <source>
        <dbReference type="ARBA" id="ARBA00022475"/>
    </source>
</evidence>
<evidence type="ECO:0000313" key="10">
    <source>
        <dbReference type="EMBL" id="OZY85587.1"/>
    </source>
</evidence>
<feature type="transmembrane region" description="Helical" evidence="8">
    <location>
        <begin position="12"/>
        <end position="30"/>
    </location>
</feature>
<reference evidence="11" key="1">
    <citation type="submission" date="2017-05" db="EMBL/GenBank/DDBJ databases">
        <authorList>
            <person name="Barney B.M."/>
        </authorList>
    </citation>
    <scope>NUCLEOTIDE SEQUENCE [LARGE SCALE GENOMIC DNA]</scope>
    <source>
        <strain evidence="11">PSBB022</strain>
    </source>
</reference>
<dbReference type="InterPro" id="IPR000515">
    <property type="entry name" value="MetI-like"/>
</dbReference>
<organism evidence="10 11">
    <name type="scientific">Cellvibrio mixtus</name>
    <dbReference type="NCBI Taxonomy" id="39650"/>
    <lineage>
        <taxon>Bacteria</taxon>
        <taxon>Pseudomonadati</taxon>
        <taxon>Pseudomonadota</taxon>
        <taxon>Gammaproteobacteria</taxon>
        <taxon>Cellvibrionales</taxon>
        <taxon>Cellvibrionaceae</taxon>
        <taxon>Cellvibrio</taxon>
    </lineage>
</organism>
<keyword evidence="6 8" id="KW-0472">Membrane</keyword>
<dbReference type="SUPFAM" id="SSF161098">
    <property type="entry name" value="MetI-like"/>
    <property type="match status" value="1"/>
</dbReference>
<evidence type="ECO:0000256" key="2">
    <source>
        <dbReference type="ARBA" id="ARBA00022448"/>
    </source>
</evidence>
<keyword evidence="4 8" id="KW-0812">Transmembrane</keyword>
<comment type="similarity">
    <text evidence="7">Belongs to the binding-protein-dependent transport system permease family. OppBC subfamily.</text>
</comment>
<keyword evidence="3" id="KW-1003">Cell membrane</keyword>
<proteinExistence type="inferred from homology"/>
<dbReference type="CDD" id="cd06261">
    <property type="entry name" value="TM_PBP2"/>
    <property type="match status" value="1"/>
</dbReference>
<feature type="domain" description="ABC transmembrane type-1" evidence="9">
    <location>
        <begin position="94"/>
        <end position="292"/>
    </location>
</feature>
<protein>
    <submittedName>
        <fullName evidence="10">ABC transporter</fullName>
    </submittedName>
</protein>
<dbReference type="Proteomes" id="UP000216101">
    <property type="component" value="Unassembled WGS sequence"/>
</dbReference>
<feature type="transmembrane region" description="Helical" evidence="8">
    <location>
        <begin position="231"/>
        <end position="253"/>
    </location>
</feature>
<dbReference type="PROSITE" id="PS50928">
    <property type="entry name" value="ABC_TM1"/>
    <property type="match status" value="1"/>
</dbReference>
<feature type="transmembrane region" description="Helical" evidence="8">
    <location>
        <begin position="273"/>
        <end position="299"/>
    </location>
</feature>
<dbReference type="STRING" id="1209072.GCA_000766945_00747"/>
<sequence length="311" mass="34035">MLRFIILRCLQAIPVLFLVATVTFFMIRMAPGGPFDAERAVPPEVLKHLNERYHLDDPLWKQYLDYMGNLLQGDFGPSFKYPTHTVNDLIAAGFPATAELSLYAILFALVVGLTAGIFASLKSNTLQDYIPMSAAMIGICMPTFVLGPILLLVFGIWLGWLPVAGWGQIAGDKILPSVTLGFAYAAYIARISRGGMLDVLSQDYIRTAKAKGLSTARIIFVHALRGGITPVISFLGPAIAGLLAGSFVVESIFQIPGLGRFYVMAAFNRDYTLILGLTIFFAFLIVLFNLLADIVLVWLNPKVRQDLGGKQ</sequence>
<dbReference type="RefSeq" id="WP_094983461.1">
    <property type="nucleotide sequence ID" value="NZ_NHNI01000001.1"/>
</dbReference>
<comment type="subcellular location">
    <subcellularLocation>
        <location evidence="1 8">Cell membrane</location>
        <topology evidence="1 8">Multi-pass membrane protein</topology>
    </subcellularLocation>
</comment>
<dbReference type="GO" id="GO:0055085">
    <property type="term" value="P:transmembrane transport"/>
    <property type="evidence" value="ECO:0007669"/>
    <property type="project" value="InterPro"/>
</dbReference>
<keyword evidence="5 8" id="KW-1133">Transmembrane helix</keyword>
<evidence type="ECO:0000256" key="6">
    <source>
        <dbReference type="ARBA" id="ARBA00023136"/>
    </source>
</evidence>
<dbReference type="Gene3D" id="1.10.3720.10">
    <property type="entry name" value="MetI-like"/>
    <property type="match status" value="1"/>
</dbReference>
<dbReference type="PANTHER" id="PTHR43163:SF6">
    <property type="entry name" value="DIPEPTIDE TRANSPORT SYSTEM PERMEASE PROTEIN DPPB-RELATED"/>
    <property type="match status" value="1"/>
</dbReference>
<feature type="transmembrane region" description="Helical" evidence="8">
    <location>
        <begin position="100"/>
        <end position="121"/>
    </location>
</feature>
<name>A0A266Q6S6_9GAMM</name>
<evidence type="ECO:0000256" key="7">
    <source>
        <dbReference type="ARBA" id="ARBA00024202"/>
    </source>
</evidence>
<dbReference type="InterPro" id="IPR035906">
    <property type="entry name" value="MetI-like_sf"/>
</dbReference>
<keyword evidence="2 8" id="KW-0813">Transport</keyword>
<dbReference type="AlphaFoldDB" id="A0A266Q6S6"/>
<feature type="transmembrane region" description="Helical" evidence="8">
    <location>
        <begin position="166"/>
        <end position="187"/>
    </location>
</feature>
<dbReference type="Pfam" id="PF00528">
    <property type="entry name" value="BPD_transp_1"/>
    <property type="match status" value="1"/>
</dbReference>
<evidence type="ECO:0000259" key="9">
    <source>
        <dbReference type="PROSITE" id="PS50928"/>
    </source>
</evidence>
<dbReference type="GO" id="GO:0005886">
    <property type="term" value="C:plasma membrane"/>
    <property type="evidence" value="ECO:0007669"/>
    <property type="project" value="UniProtKB-SubCell"/>
</dbReference>
<accession>A0A266Q6S6</accession>
<dbReference type="InterPro" id="IPR045621">
    <property type="entry name" value="BPD_transp_1_N"/>
</dbReference>
<evidence type="ECO:0000256" key="8">
    <source>
        <dbReference type="RuleBase" id="RU363032"/>
    </source>
</evidence>
<evidence type="ECO:0000256" key="5">
    <source>
        <dbReference type="ARBA" id="ARBA00022989"/>
    </source>
</evidence>
<gene>
    <name evidence="10" type="ORF">CBP51_00600</name>
</gene>
<keyword evidence="11" id="KW-1185">Reference proteome</keyword>
<evidence type="ECO:0000256" key="4">
    <source>
        <dbReference type="ARBA" id="ARBA00022692"/>
    </source>
</evidence>